<dbReference type="AlphaFoldDB" id="A0A935CCH0"/>
<dbReference type="Proteomes" id="UP000718281">
    <property type="component" value="Unassembled WGS sequence"/>
</dbReference>
<dbReference type="EMBL" id="JADIXZ010000003">
    <property type="protein sequence ID" value="MBK6300034.1"/>
    <property type="molecule type" value="Genomic_DNA"/>
</dbReference>
<sequence>MSATSSREARPYYEGGRLMIEARFASTGAAQDARTLVTEGILDSVSVVFFGAKKEQRAGVPTIVSGELLAVDLVTIPSNRDALVMSSRSFRAHAATARTVSADALMALARAEVREARRLIDHTSTRGTQRRRIDALIRQTLTDQPSTAVAVHDFLRRLS</sequence>
<proteinExistence type="predicted"/>
<evidence type="ECO:0000313" key="2">
    <source>
        <dbReference type="Proteomes" id="UP000718281"/>
    </source>
</evidence>
<evidence type="ECO:0000313" key="1">
    <source>
        <dbReference type="EMBL" id="MBK6300034.1"/>
    </source>
</evidence>
<protein>
    <submittedName>
        <fullName evidence="1">Uncharacterized protein</fullName>
    </submittedName>
</protein>
<comment type="caution">
    <text evidence="1">The sequence shown here is derived from an EMBL/GenBank/DDBJ whole genome shotgun (WGS) entry which is preliminary data.</text>
</comment>
<organism evidence="1 2">
    <name type="scientific">Candidatus Phosphoribacter hodrii</name>
    <dbReference type="NCBI Taxonomy" id="2953743"/>
    <lineage>
        <taxon>Bacteria</taxon>
        <taxon>Bacillati</taxon>
        <taxon>Actinomycetota</taxon>
        <taxon>Actinomycetes</taxon>
        <taxon>Micrococcales</taxon>
        <taxon>Dermatophilaceae</taxon>
        <taxon>Candidatus Phosphoribacter</taxon>
    </lineage>
</organism>
<accession>A0A935CCH0</accession>
<gene>
    <name evidence="1" type="ORF">IPF40_02920</name>
</gene>
<name>A0A935CCH0_9MICO</name>
<reference evidence="1 2" key="1">
    <citation type="submission" date="2020-10" db="EMBL/GenBank/DDBJ databases">
        <title>Connecting structure to function with the recovery of over 1000 high-quality activated sludge metagenome-assembled genomes encoding full-length rRNA genes using long-read sequencing.</title>
        <authorList>
            <person name="Singleton C.M."/>
            <person name="Petriglieri F."/>
            <person name="Kristensen J.M."/>
            <person name="Kirkegaard R.H."/>
            <person name="Michaelsen T.Y."/>
            <person name="Andersen M.H."/>
            <person name="Karst S.M."/>
            <person name="Dueholm M.S."/>
            <person name="Nielsen P.H."/>
            <person name="Albertsen M."/>
        </authorList>
    </citation>
    <scope>NUCLEOTIDE SEQUENCE [LARGE SCALE GENOMIC DNA]</scope>
    <source>
        <strain evidence="1">AalE_18-Q3-R2-46_BAT3C.188</strain>
    </source>
</reference>